<reference evidence="1 2" key="1">
    <citation type="submission" date="2019-05" db="EMBL/GenBank/DDBJ databases">
        <title>Another draft genome of Portunus trituberculatus and its Hox gene families provides insights of decapod evolution.</title>
        <authorList>
            <person name="Jeong J.-H."/>
            <person name="Song I."/>
            <person name="Kim S."/>
            <person name="Choi T."/>
            <person name="Kim D."/>
            <person name="Ryu S."/>
            <person name="Kim W."/>
        </authorList>
    </citation>
    <scope>NUCLEOTIDE SEQUENCE [LARGE SCALE GENOMIC DNA]</scope>
    <source>
        <tissue evidence="1">Muscle</tissue>
    </source>
</reference>
<proteinExistence type="predicted"/>
<dbReference type="Proteomes" id="UP000324222">
    <property type="component" value="Unassembled WGS sequence"/>
</dbReference>
<sequence>MLELVRKREHFWDSNNEFHKNLPLRKSTFDEIAATHQEQFPSMQGVVGGEDWILVRL</sequence>
<comment type="caution">
    <text evidence="1">The sequence shown here is derived from an EMBL/GenBank/DDBJ whole genome shotgun (WGS) entry which is preliminary data.</text>
</comment>
<accession>A0A5B7DTS5</accession>
<gene>
    <name evidence="1" type="ORF">E2C01_017773</name>
</gene>
<name>A0A5B7DTS5_PORTR</name>
<dbReference type="EMBL" id="VSRR010001362">
    <property type="protein sequence ID" value="MPC24685.1"/>
    <property type="molecule type" value="Genomic_DNA"/>
</dbReference>
<protein>
    <submittedName>
        <fullName evidence="1">Uncharacterized protein</fullName>
    </submittedName>
</protein>
<organism evidence="1 2">
    <name type="scientific">Portunus trituberculatus</name>
    <name type="common">Swimming crab</name>
    <name type="synonym">Neptunus trituberculatus</name>
    <dbReference type="NCBI Taxonomy" id="210409"/>
    <lineage>
        <taxon>Eukaryota</taxon>
        <taxon>Metazoa</taxon>
        <taxon>Ecdysozoa</taxon>
        <taxon>Arthropoda</taxon>
        <taxon>Crustacea</taxon>
        <taxon>Multicrustacea</taxon>
        <taxon>Malacostraca</taxon>
        <taxon>Eumalacostraca</taxon>
        <taxon>Eucarida</taxon>
        <taxon>Decapoda</taxon>
        <taxon>Pleocyemata</taxon>
        <taxon>Brachyura</taxon>
        <taxon>Eubrachyura</taxon>
        <taxon>Portunoidea</taxon>
        <taxon>Portunidae</taxon>
        <taxon>Portuninae</taxon>
        <taxon>Portunus</taxon>
    </lineage>
</organism>
<evidence type="ECO:0000313" key="1">
    <source>
        <dbReference type="EMBL" id="MPC24685.1"/>
    </source>
</evidence>
<evidence type="ECO:0000313" key="2">
    <source>
        <dbReference type="Proteomes" id="UP000324222"/>
    </source>
</evidence>
<dbReference type="AlphaFoldDB" id="A0A5B7DTS5"/>
<keyword evidence="2" id="KW-1185">Reference proteome</keyword>